<dbReference type="EMBL" id="CAJNOM010000330">
    <property type="protein sequence ID" value="CAF1364220.1"/>
    <property type="molecule type" value="Genomic_DNA"/>
</dbReference>
<dbReference type="OrthoDB" id="3257981at2759"/>
<evidence type="ECO:0008006" key="7">
    <source>
        <dbReference type="Google" id="ProtNLM"/>
    </source>
</evidence>
<keyword evidence="5" id="KW-1185">Reference proteome</keyword>
<evidence type="ECO:0000313" key="1">
    <source>
        <dbReference type="EMBL" id="CAF0977337.1"/>
    </source>
</evidence>
<evidence type="ECO:0000313" key="4">
    <source>
        <dbReference type="EMBL" id="CAF1364220.1"/>
    </source>
</evidence>
<dbReference type="EMBL" id="CAJNOM010000330">
    <property type="protein sequence ID" value="CAF1364032.1"/>
    <property type="molecule type" value="Genomic_DNA"/>
</dbReference>
<dbReference type="Pfam" id="PF03659">
    <property type="entry name" value="Glyco_hydro_71"/>
    <property type="match status" value="1"/>
</dbReference>
<gene>
    <name evidence="1" type="ORF">BJG266_LOCUS14672</name>
    <name evidence="2" type="ORF">BJG266_LOCUS29557</name>
    <name evidence="3" type="ORF">QVE165_LOCUS34718</name>
    <name evidence="4" type="ORF">QVE165_LOCUS34728</name>
</gene>
<dbReference type="AlphaFoldDB" id="A0A814F6U1"/>
<evidence type="ECO:0000313" key="3">
    <source>
        <dbReference type="EMBL" id="CAF1364032.1"/>
    </source>
</evidence>
<protein>
    <recommendedName>
        <fullName evidence="7">Glycoside hydrolase family 71 protein</fullName>
    </recommendedName>
</protein>
<evidence type="ECO:0000313" key="6">
    <source>
        <dbReference type="Proteomes" id="UP000663877"/>
    </source>
</evidence>
<organism evidence="1 6">
    <name type="scientific">Adineta steineri</name>
    <dbReference type="NCBI Taxonomy" id="433720"/>
    <lineage>
        <taxon>Eukaryota</taxon>
        <taxon>Metazoa</taxon>
        <taxon>Spiralia</taxon>
        <taxon>Gnathifera</taxon>
        <taxon>Rotifera</taxon>
        <taxon>Eurotatoria</taxon>
        <taxon>Bdelloidea</taxon>
        <taxon>Adinetida</taxon>
        <taxon>Adinetidae</taxon>
        <taxon>Adineta</taxon>
    </lineage>
</organism>
<dbReference type="Proteomes" id="UP000663877">
    <property type="component" value="Unassembled WGS sequence"/>
</dbReference>
<comment type="caution">
    <text evidence="1">The sequence shown here is derived from an EMBL/GenBank/DDBJ whole genome shotgun (WGS) entry which is preliminary data.</text>
</comment>
<name>A0A814F6U1_9BILA</name>
<dbReference type="GO" id="GO:0051118">
    <property type="term" value="F:glucan endo-1,3-alpha-glucosidase activity"/>
    <property type="evidence" value="ECO:0007669"/>
    <property type="project" value="InterPro"/>
</dbReference>
<dbReference type="InterPro" id="IPR005197">
    <property type="entry name" value="Glyco_hydro_71"/>
</dbReference>
<dbReference type="Gene3D" id="3.20.20.80">
    <property type="entry name" value="Glycosidases"/>
    <property type="match status" value="1"/>
</dbReference>
<dbReference type="Proteomes" id="UP000663832">
    <property type="component" value="Unassembled WGS sequence"/>
</dbReference>
<dbReference type="EMBL" id="CAJNOI010000062">
    <property type="protein sequence ID" value="CAF0977337.1"/>
    <property type="molecule type" value="Genomic_DNA"/>
</dbReference>
<dbReference type="EMBL" id="CAJNOI010000343">
    <property type="protein sequence ID" value="CAF1250451.1"/>
    <property type="molecule type" value="Genomic_DNA"/>
</dbReference>
<proteinExistence type="predicted"/>
<sequence length="411" mass="46365">MQPWQAVIDVQEAQSVGIDAFALNVASTDTWSTNAIQYLFDAAAQYNNFKLFFSFDMIHFTHPSQFLGLIEQWHNHKSYYSHNGHPFVSTFYGARLSFGESSPSNGWQKHYREPLQAKGIWTYFVPAFSDAMGSPTGFTYAFPVIDGVMNWDGAWPYESDGQVDVSSASDQAYLTDTHTYSKTFMMAISPVQFKHMDHNQNWYRRGELNYATRIRQVLSLAPDFLEIVTWNDAGESHYFGKIWPDSIAGTNIQTYTDGYDHSGWQKLLPPFIKAYKAGIKDVSSLIPSDGKAVSGVFWYRPLLKSASCINDFMGKPRGWMNAEDNFNLVVLADSRASEYTINIYSGYDMLAWYRPVQGLNSWSIPGLRIGSQSIEIVDINGRVIASGKGTMTVIGDMSHGVCNYNYQVVGF</sequence>
<evidence type="ECO:0000313" key="5">
    <source>
        <dbReference type="Proteomes" id="UP000663832"/>
    </source>
</evidence>
<accession>A0A814F6U1</accession>
<evidence type="ECO:0000313" key="2">
    <source>
        <dbReference type="EMBL" id="CAF1250451.1"/>
    </source>
</evidence>
<dbReference type="CDD" id="cd11577">
    <property type="entry name" value="GH71"/>
    <property type="match status" value="1"/>
</dbReference>
<reference evidence="1" key="1">
    <citation type="submission" date="2021-02" db="EMBL/GenBank/DDBJ databases">
        <authorList>
            <person name="Nowell W R."/>
        </authorList>
    </citation>
    <scope>NUCLEOTIDE SEQUENCE</scope>
</reference>